<evidence type="ECO:0000256" key="3">
    <source>
        <dbReference type="ARBA" id="ARBA00022448"/>
    </source>
</evidence>
<evidence type="ECO:0000256" key="6">
    <source>
        <dbReference type="ARBA" id="ARBA00023225"/>
    </source>
</evidence>
<accession>A0A3A5MQ37</accession>
<dbReference type="PANTHER" id="PTHR34982">
    <property type="entry name" value="YOP PROTEINS TRANSLOCATION PROTEIN L"/>
    <property type="match status" value="1"/>
</dbReference>
<sequence>MNMSTRGGAAPAGFSNLVFPRLNAPTTSETAAQTDAAVQIREQARAEGHSAGYAAGLRAAAEEAAAQTLRIEHAQVAAAQTAQARVDYAVQLLGAAAAALDAKAAPNILEVESALIETALELTEAVIGFELADTETSARRAFERALSQADEGETRTVRMHPADVLALNSTVSGSMFGSATAALPGVELVGDPTLNRGDAVVDFSDGFLDARLASAFARAKAALTGARL</sequence>
<keyword evidence="9" id="KW-1185">Reference proteome</keyword>
<evidence type="ECO:0000313" key="9">
    <source>
        <dbReference type="Proteomes" id="UP000272015"/>
    </source>
</evidence>
<evidence type="ECO:0000256" key="5">
    <source>
        <dbReference type="ARBA" id="ARBA00022927"/>
    </source>
</evidence>
<proteinExistence type="inferred from homology"/>
<organism evidence="8 9">
    <name type="scientific">Cryobacterium melibiosiphilum</name>
    <dbReference type="NCBI Taxonomy" id="995039"/>
    <lineage>
        <taxon>Bacteria</taxon>
        <taxon>Bacillati</taxon>
        <taxon>Actinomycetota</taxon>
        <taxon>Actinomycetes</taxon>
        <taxon>Micrococcales</taxon>
        <taxon>Microbacteriaceae</taxon>
        <taxon>Cryobacterium</taxon>
    </lineage>
</organism>
<feature type="domain" description="Flagellar assembly protein FliH/Type III secretion system HrpE" evidence="7">
    <location>
        <begin position="94"/>
        <end position="216"/>
    </location>
</feature>
<dbReference type="GO" id="GO:0044781">
    <property type="term" value="P:bacterial-type flagellum organization"/>
    <property type="evidence" value="ECO:0007669"/>
    <property type="project" value="UniProtKB-KW"/>
</dbReference>
<name>A0A3A5MQ37_9MICO</name>
<dbReference type="InterPro" id="IPR018035">
    <property type="entry name" value="Flagellar_FliH/T3SS_HrpE"/>
</dbReference>
<evidence type="ECO:0000256" key="1">
    <source>
        <dbReference type="ARBA" id="ARBA00003041"/>
    </source>
</evidence>
<protein>
    <recommendedName>
        <fullName evidence="7">Flagellar assembly protein FliH/Type III secretion system HrpE domain-containing protein</fullName>
    </recommendedName>
</protein>
<dbReference type="GO" id="GO:0005829">
    <property type="term" value="C:cytosol"/>
    <property type="evidence" value="ECO:0007669"/>
    <property type="project" value="TreeGrafter"/>
</dbReference>
<dbReference type="PANTHER" id="PTHR34982:SF1">
    <property type="entry name" value="FLAGELLAR ASSEMBLY PROTEIN FLIH"/>
    <property type="match status" value="1"/>
</dbReference>
<evidence type="ECO:0000256" key="2">
    <source>
        <dbReference type="ARBA" id="ARBA00006602"/>
    </source>
</evidence>
<comment type="similarity">
    <text evidence="2">Belongs to the FliH family.</text>
</comment>
<reference evidence="8 9" key="1">
    <citation type="submission" date="2018-09" db="EMBL/GenBank/DDBJ databases">
        <title>Novel species of Cryobacterium.</title>
        <authorList>
            <person name="Liu Q."/>
            <person name="Xin Y.-H."/>
        </authorList>
    </citation>
    <scope>NUCLEOTIDE SEQUENCE [LARGE SCALE GENOMIC DNA]</scope>
    <source>
        <strain evidence="8 9">Hh39</strain>
    </source>
</reference>
<gene>
    <name evidence="8" type="ORF">D6T64_11065</name>
</gene>
<evidence type="ECO:0000313" key="8">
    <source>
        <dbReference type="EMBL" id="RJT88186.1"/>
    </source>
</evidence>
<comment type="function">
    <text evidence="1">Needed for flagellar regrowth and assembly.</text>
</comment>
<keyword evidence="5" id="KW-0653">Protein transport</keyword>
<dbReference type="AlphaFoldDB" id="A0A3A5MQ37"/>
<comment type="caution">
    <text evidence="8">The sequence shown here is derived from an EMBL/GenBank/DDBJ whole genome shotgun (WGS) entry which is preliminary data.</text>
</comment>
<dbReference type="Pfam" id="PF02108">
    <property type="entry name" value="FliH"/>
    <property type="match status" value="1"/>
</dbReference>
<dbReference type="Proteomes" id="UP000272015">
    <property type="component" value="Unassembled WGS sequence"/>
</dbReference>
<evidence type="ECO:0000256" key="4">
    <source>
        <dbReference type="ARBA" id="ARBA00022795"/>
    </source>
</evidence>
<keyword evidence="3" id="KW-0813">Transport</keyword>
<dbReference type="GO" id="GO:0015031">
    <property type="term" value="P:protein transport"/>
    <property type="evidence" value="ECO:0007669"/>
    <property type="project" value="UniProtKB-KW"/>
</dbReference>
<dbReference type="EMBL" id="QZVS01000084">
    <property type="protein sequence ID" value="RJT88186.1"/>
    <property type="molecule type" value="Genomic_DNA"/>
</dbReference>
<dbReference type="InterPro" id="IPR051472">
    <property type="entry name" value="T3SS_Stator/FliH"/>
</dbReference>
<keyword evidence="4" id="KW-1005">Bacterial flagellum biogenesis</keyword>
<evidence type="ECO:0000259" key="7">
    <source>
        <dbReference type="Pfam" id="PF02108"/>
    </source>
</evidence>
<keyword evidence="6" id="KW-1006">Bacterial flagellum protein export</keyword>